<feature type="region of interest" description="Disordered" evidence="10">
    <location>
        <begin position="1811"/>
        <end position="1858"/>
    </location>
</feature>
<dbReference type="CDD" id="cd01647">
    <property type="entry name" value="RT_LTR"/>
    <property type="match status" value="3"/>
</dbReference>
<protein>
    <recommendedName>
        <fullName evidence="1">RNA-directed DNA polymerase</fullName>
        <ecNumber evidence="1">2.7.7.49</ecNumber>
    </recommendedName>
</protein>
<dbReference type="Pfam" id="PF17919">
    <property type="entry name" value="RT_RNaseH_2"/>
    <property type="match status" value="3"/>
</dbReference>
<evidence type="ECO:0000256" key="6">
    <source>
        <dbReference type="ARBA" id="ARBA00022801"/>
    </source>
</evidence>
<organism evidence="13 14">
    <name type="scientific">Chara braunii</name>
    <name type="common">Braun's stonewort</name>
    <dbReference type="NCBI Taxonomy" id="69332"/>
    <lineage>
        <taxon>Eukaryota</taxon>
        <taxon>Viridiplantae</taxon>
        <taxon>Streptophyta</taxon>
        <taxon>Charophyceae</taxon>
        <taxon>Charales</taxon>
        <taxon>Characeae</taxon>
        <taxon>Chara</taxon>
    </lineage>
</organism>
<evidence type="ECO:0000256" key="5">
    <source>
        <dbReference type="ARBA" id="ARBA00022759"/>
    </source>
</evidence>
<keyword evidence="7" id="KW-0695">RNA-directed DNA polymerase</keyword>
<dbReference type="FunFam" id="3.30.70.270:FF:000003">
    <property type="entry name" value="Transposon Ty3-G Gag-Pol polyprotein"/>
    <property type="match status" value="1"/>
</dbReference>
<evidence type="ECO:0000259" key="11">
    <source>
        <dbReference type="PROSITE" id="PS50878"/>
    </source>
</evidence>
<dbReference type="EC" id="2.7.7.49" evidence="1"/>
<proteinExistence type="predicted"/>
<feature type="compositionally biased region" description="Basic and acidic residues" evidence="10">
    <location>
        <begin position="593"/>
        <end position="604"/>
    </location>
</feature>
<evidence type="ECO:0000256" key="3">
    <source>
        <dbReference type="ARBA" id="ARBA00022695"/>
    </source>
</evidence>
<keyword evidence="6" id="KW-0378">Hydrolase</keyword>
<keyword evidence="4" id="KW-0540">Nuclease</keyword>
<dbReference type="Gene3D" id="3.10.10.10">
    <property type="entry name" value="HIV Type 1 Reverse Transcriptase, subunit A, domain 1"/>
    <property type="match status" value="1"/>
</dbReference>
<dbReference type="Proteomes" id="UP000265515">
    <property type="component" value="Unassembled WGS sequence"/>
</dbReference>
<feature type="region of interest" description="Disordered" evidence="10">
    <location>
        <begin position="1346"/>
        <end position="1369"/>
    </location>
</feature>
<dbReference type="InterPro" id="IPR016197">
    <property type="entry name" value="Chromo-like_dom_sf"/>
</dbReference>
<evidence type="ECO:0000256" key="4">
    <source>
        <dbReference type="ARBA" id="ARBA00022722"/>
    </source>
</evidence>
<dbReference type="InterPro" id="IPR050951">
    <property type="entry name" value="Retrovirus_Pol_polyprotein"/>
</dbReference>
<feature type="domain" description="Reverse transcriptase" evidence="11">
    <location>
        <begin position="1518"/>
        <end position="1697"/>
    </location>
</feature>
<evidence type="ECO:0000256" key="1">
    <source>
        <dbReference type="ARBA" id="ARBA00012493"/>
    </source>
</evidence>
<dbReference type="SUPFAM" id="SSF56672">
    <property type="entry name" value="DNA/RNA polymerases"/>
    <property type="match status" value="4"/>
</dbReference>
<dbReference type="InterPro" id="IPR021109">
    <property type="entry name" value="Peptidase_aspartic_dom_sf"/>
</dbReference>
<keyword evidence="8" id="KW-0511">Multifunctional enzyme</keyword>
<dbReference type="FunFam" id="3.10.20.370:FF:000001">
    <property type="entry name" value="Retrovirus-related Pol polyprotein from transposon 17.6-like protein"/>
    <property type="match status" value="1"/>
</dbReference>
<dbReference type="GO" id="GO:0016787">
    <property type="term" value="F:hydrolase activity"/>
    <property type="evidence" value="ECO:0007669"/>
    <property type="project" value="UniProtKB-KW"/>
</dbReference>
<dbReference type="InterPro" id="IPR041577">
    <property type="entry name" value="RT_RNaseH_2"/>
</dbReference>
<dbReference type="CDD" id="cd00303">
    <property type="entry name" value="retropepsin_like"/>
    <property type="match status" value="1"/>
</dbReference>
<dbReference type="SUPFAM" id="SSF53098">
    <property type="entry name" value="Ribonuclease H-like"/>
    <property type="match status" value="1"/>
</dbReference>
<dbReference type="PROSITE" id="PS50994">
    <property type="entry name" value="INTEGRASE"/>
    <property type="match status" value="1"/>
</dbReference>
<evidence type="ECO:0000256" key="7">
    <source>
        <dbReference type="ARBA" id="ARBA00022918"/>
    </source>
</evidence>
<gene>
    <name evidence="13" type="ORF">CBR_g28908</name>
</gene>
<dbReference type="InterPro" id="IPR041373">
    <property type="entry name" value="RT_RNaseH"/>
</dbReference>
<evidence type="ECO:0000313" key="13">
    <source>
        <dbReference type="EMBL" id="GBG79191.1"/>
    </source>
</evidence>
<evidence type="ECO:0000256" key="8">
    <source>
        <dbReference type="ARBA" id="ARBA00023268"/>
    </source>
</evidence>
<dbReference type="Gene3D" id="2.40.70.10">
    <property type="entry name" value="Acid Proteases"/>
    <property type="match status" value="1"/>
</dbReference>
<comment type="caution">
    <text evidence="13">The sequence shown here is derived from an EMBL/GenBank/DDBJ whole genome shotgun (WGS) entry which is preliminary data.</text>
</comment>
<keyword evidence="2" id="KW-0808">Transferase</keyword>
<dbReference type="CDD" id="cd09274">
    <property type="entry name" value="RNase_HI_RT_Ty3"/>
    <property type="match status" value="3"/>
</dbReference>
<feature type="compositionally biased region" description="Pro residues" evidence="10">
    <location>
        <begin position="1352"/>
        <end position="1366"/>
    </location>
</feature>
<dbReference type="Gene3D" id="3.30.70.270">
    <property type="match status" value="7"/>
</dbReference>
<feature type="region of interest" description="Disordered" evidence="10">
    <location>
        <begin position="582"/>
        <end position="604"/>
    </location>
</feature>
<dbReference type="PANTHER" id="PTHR37984">
    <property type="entry name" value="PROTEIN CBG26694"/>
    <property type="match status" value="1"/>
</dbReference>
<dbReference type="Pfam" id="PF17921">
    <property type="entry name" value="Integrase_H2C2"/>
    <property type="match status" value="1"/>
</dbReference>
<dbReference type="Gramene" id="GBG79191">
    <property type="protein sequence ID" value="GBG79191"/>
    <property type="gene ID" value="CBR_g28908"/>
</dbReference>
<dbReference type="Gene3D" id="3.10.20.370">
    <property type="match status" value="1"/>
</dbReference>
<evidence type="ECO:0000256" key="10">
    <source>
        <dbReference type="SAM" id="MobiDB-lite"/>
    </source>
</evidence>
<dbReference type="InterPro" id="IPR036397">
    <property type="entry name" value="RNaseH_sf"/>
</dbReference>
<dbReference type="InterPro" id="IPR043502">
    <property type="entry name" value="DNA/RNA_pol_sf"/>
</dbReference>
<evidence type="ECO:0000313" key="14">
    <source>
        <dbReference type="Proteomes" id="UP000265515"/>
    </source>
</evidence>
<feature type="coiled-coil region" evidence="9">
    <location>
        <begin position="2645"/>
        <end position="2672"/>
    </location>
</feature>
<accession>A0A388LA49</accession>
<dbReference type="Pfam" id="PF17917">
    <property type="entry name" value="RT_RNaseH"/>
    <property type="match status" value="1"/>
</dbReference>
<dbReference type="Gene3D" id="1.10.340.70">
    <property type="match status" value="1"/>
</dbReference>
<dbReference type="FunFam" id="3.30.70.270:FF:000020">
    <property type="entry name" value="Transposon Tf2-6 polyprotein-like Protein"/>
    <property type="match status" value="2"/>
</dbReference>
<dbReference type="GO" id="GO:0003676">
    <property type="term" value="F:nucleic acid binding"/>
    <property type="evidence" value="ECO:0007669"/>
    <property type="project" value="InterPro"/>
</dbReference>
<feature type="domain" description="Integrase catalytic" evidence="12">
    <location>
        <begin position="2458"/>
        <end position="2623"/>
    </location>
</feature>
<evidence type="ECO:0000256" key="9">
    <source>
        <dbReference type="SAM" id="Coils"/>
    </source>
</evidence>
<dbReference type="InterPro" id="IPR001584">
    <property type="entry name" value="Integrase_cat-core"/>
</dbReference>
<dbReference type="GO" id="GO:0015074">
    <property type="term" value="P:DNA integration"/>
    <property type="evidence" value="ECO:0007669"/>
    <property type="project" value="InterPro"/>
</dbReference>
<evidence type="ECO:0000256" key="2">
    <source>
        <dbReference type="ARBA" id="ARBA00022679"/>
    </source>
</evidence>
<reference evidence="13 14" key="1">
    <citation type="journal article" date="2018" name="Cell">
        <title>The Chara Genome: Secondary Complexity and Implications for Plant Terrestrialization.</title>
        <authorList>
            <person name="Nishiyama T."/>
            <person name="Sakayama H."/>
            <person name="Vries J.D."/>
            <person name="Buschmann H."/>
            <person name="Saint-Marcoux D."/>
            <person name="Ullrich K.K."/>
            <person name="Haas F.B."/>
            <person name="Vanderstraeten L."/>
            <person name="Becker D."/>
            <person name="Lang D."/>
            <person name="Vosolsobe S."/>
            <person name="Rombauts S."/>
            <person name="Wilhelmsson P.K.I."/>
            <person name="Janitza P."/>
            <person name="Kern R."/>
            <person name="Heyl A."/>
            <person name="Rumpler F."/>
            <person name="Villalobos L.I.A.C."/>
            <person name="Clay J.M."/>
            <person name="Skokan R."/>
            <person name="Toyoda A."/>
            <person name="Suzuki Y."/>
            <person name="Kagoshima H."/>
            <person name="Schijlen E."/>
            <person name="Tajeshwar N."/>
            <person name="Catarino B."/>
            <person name="Hetherington A.J."/>
            <person name="Saltykova A."/>
            <person name="Bonnot C."/>
            <person name="Breuninger H."/>
            <person name="Symeonidi A."/>
            <person name="Radhakrishnan G.V."/>
            <person name="Van Nieuwerburgh F."/>
            <person name="Deforce D."/>
            <person name="Chang C."/>
            <person name="Karol K.G."/>
            <person name="Hedrich R."/>
            <person name="Ulvskov P."/>
            <person name="Glockner G."/>
            <person name="Delwiche C.F."/>
            <person name="Petrasek J."/>
            <person name="Van de Peer Y."/>
            <person name="Friml J."/>
            <person name="Beilby M."/>
            <person name="Dolan L."/>
            <person name="Kohara Y."/>
            <person name="Sugano S."/>
            <person name="Fujiyama A."/>
            <person name="Delaux P.-M."/>
            <person name="Quint M."/>
            <person name="TheiBen G."/>
            <person name="Hagemann M."/>
            <person name="Harholt J."/>
            <person name="Dunand C."/>
            <person name="Zachgo S."/>
            <person name="Langdale J."/>
            <person name="Maumus F."/>
            <person name="Straeten D.V.D."/>
            <person name="Gould S.B."/>
            <person name="Rensing S.A."/>
        </authorList>
    </citation>
    <scope>NUCLEOTIDE SEQUENCE [LARGE SCALE GENOMIC DNA]</scope>
    <source>
        <strain evidence="13 14">S276</strain>
    </source>
</reference>
<sequence>MEVNAWTAGSNGPTEMCGVIPKINGGHTSGKSGWGILGKKVRATPHWSLGTALATVELCLRQGAMVRELELWDCTWEPKRVRRGEEMSIPPSYEWKGTTCDWRGHGIVPELSYLWIERAWNPLREEEGWEEIAEGKVESVGTVVLSEQGWHLFYTTLAAGQNPMWLLGDAEARARQAGEKFANQGWDTVSSRVVMGGWKEFKPPGTRTKTWVPEFVADWFGGFDHVTEVADTMERIHVDCAWLAEEFYRTSLKFGPFHGDRAREVLIILDIERNDRQKVAPETREAIIRREVAATPCYVDDMFKLFEETEGECAMVRRRTFLEERPLGIGPPREVPGGIEVSLPAASEGWHPVADWVGVELAENMVYLVTKVEWRADENGEWNPDPRGHVRAEGRLYVSEDGWKEFGVRLASGREPLSMFEGAWQLVWQAGFEFADPGFDDVTADLRVAMVGNFELPSENVRVRMLPFLLEKWGGLELARQVVADLANLTYEDAMVYREYYRAFLEMGPFSGEQKYEVLRILRVVFGTRSRAPVVGCEVLWGVVRQEINQGMAYVDDLYRLYEPTEVETEFKARLIEQMMVGNEGDPQGAGSREGRRTSQDEARSLKGEILGPRGKRVNWNSPGGMRRAVILLNNLEIAAVEAEPIAEIVWDQPRGRGPQANFILEGNNQDRVNITTSQAGAEKKLIQDTVMEELAGTSAGQQEAEAGEQEKVYGKVIPMGFTNTVAEAQRRMLAVAGDMFPEKCEPYIDDNPVKGTRYKDETEVQPGVRKFVWDHLQDIKDLLQRFLVYNITASGPKSILAVPEVIILGFRCGACGRRPDPAKTDKISQWPTPLRTTTEVRAFLGVVGFWRIVIKGFAKIAEPIRAMIREGGTMDWTEDREAAAQTLKDILSSDQVTLAAPCFNDEVGRPFILETDRGPLAVGGVLIQRSEEGKERPIRFESRTLNSAERRYSQFKKEVLAILHCLKTFQAYLFGRRFILRIDPTNVVGALKNYKPVDPTVGRWIGFTWQFDYKVERIAGLRNRADGLSRVCTTPEGVEDAKPIDSFLEYEGGTLVADNEMADPAITTGQLLIQTLEKGAPAIVAELREGPVTTVRRKEEKDSWGAEVGAREELMAMVGEGGRDAVMTLAETWIRKECQYLVNQTREEQGTDQREQEFFLIHIEQLATREDVVSSLLDLLQARQERLTVHGVVLRRLLTVLSNSDRTLPIIPVQLGTSTRVYPALWDSGSQGDFIYPRVVKEARLPTTGSLTPIPVTLGDDKSQRFFDQTVTDLPFFLTLEPTDRPPTSRRHRSSAHFDVMETRYDFILGTPWSYRFRSPEADWATNTLVLRTKCGQTYRIPFIGTTATPRPDPPPPEPSVPTPSPTITVTSPRQFAHFIRQEDVTFFTVNVTDLLHYDPPCPDAELISLEPDPPSISMASISTSLLPPSVESNPSSCADAEELARYTADLEPAVRDLVREYHNVFPSSFSYAGIPPMRDVEHSIQLVPDYRVHHQAPYRLSIPEATELERQLEELLRLGFIKSNNSPWVASVLFARKADETLRLCIDYHGLNRYTVKNNYPTPRSDELFDRLAGNRFFTKNDPRSVYHQIRVAAADQLKIAFRSHFGHYEFTVMPFGLTNAPATFQRLMNDIFRDILGQYVLVYLDDILIYSRTLEEHLRHLHDILDRLRRHGFYAKLSKCRFAQHKVDFLGHYVSDQGLHMDDAKITAIAEWPVPTSAKQLRSFFSLASYYSSFIQGYARYSYVLTSTFLQKNQLWVCTPLHEDAFRALKKGVRCAPVLHLPDFDRPFVLTTDASDFAVGAVLSLISPSSPDSSHPRIPRFPPPTPTTASRLTPTRPATDEPSIDYSPTIAEDGTVESRSGDCRIAFYSRQLLPVEINYTADEREVLTVVYATRHWRHYLLGAPFTVRTDNSVVQAFLTKPKLTPRQARWWCDLSKFRFTTEHMKGETNRVTNALSRRPDHNLKQIRLAAISITTVHHSVIDEFRTRCRHCPDYRDIHATLRISIRPNDRYKSAFKTRYGHFEWVVMPFGLTNAPTTFQAAMTNEFRPMLDQSVLVYLDDILVYRRTLEDHLEHLRRVLETLRPTKYKANRDKCEFVRQELEYLGHFVTPEGISPLSGKIQAIQEWSELRNVTDVRSFLGLVGYYQRFIKGYSKIAAHLTKLQCEDWPFDLGEDAWESFLDLKAALLSVEALRIYDPLLPTSVTTDASGYGIGVVLEQHDGVDWHPVEYFSKKVSVVHSIDDAHKELLAFVHALKRWRQFLLGRSQFRWVTNNNPLVFYKTQDTGNSTIARWISSTNSNPFPITFRGSLNRFADALSRRPDHCTAVYSTFEINGDLQDSFTRGYQADPEFRVKYANCSSPNPAPSHYRIQEGYLLVHTRGKDPLCVPSDSHLRTRILGEFHDAPATGHFGVNHTIGRLRERFWWPDVLGDVTRYCESCEVCRCCKSRNYLPYGELRPLPVPLRRREVIAMDITGPFPKHKTGVDGILTVVERLTKFIMFLPCRYHAKAPELAEVLYADWIRTKGYPKEIVCDSDTRFMSDFWLALIKRWGSSLKPSLARHPQTDGRTERAHQTAQVLLRTLIRPDQKDWVERLSDVELAYNLSIHPTIGMSPFEFEHGSSGTSLLDTIIPRAAESDNHLLFLRRMQELLVKARDQMAKTQQRMSQQANRQRLPCPFRAGDLLWVSAAEFSLEQDISCKLLLKWMGPWPIVAPAGDAPEGLSFIIQVPAHLPVYPVFHCSKLAFYTPAEHDDFPGGRSQDPPSMDGFQEVSDIISQRRYGNRPTEYLVHFAYCTHKADRWLIRAELQATASDVLARYERKMQGKPVCTMFNKVDLKFGYHQIAMAEEDVHKTTFKTRYGSYEYLVMPFGLCNAPGTFQIEMHRIFWPYLEKFMVVYMDDILVFSRTAREHVEHLALVLQALHDNQYKINREKSSFGVPSLIYLGHVISGDGSTPKAAKIAAIQD</sequence>
<keyword evidence="14" id="KW-1185">Reference proteome</keyword>
<dbReference type="Pfam" id="PF00078">
    <property type="entry name" value="RVT_1"/>
    <property type="match status" value="3"/>
</dbReference>
<dbReference type="GO" id="GO:0004519">
    <property type="term" value="F:endonuclease activity"/>
    <property type="evidence" value="ECO:0007669"/>
    <property type="project" value="UniProtKB-KW"/>
</dbReference>
<evidence type="ECO:0000259" key="12">
    <source>
        <dbReference type="PROSITE" id="PS50994"/>
    </source>
</evidence>
<dbReference type="InterPro" id="IPR043128">
    <property type="entry name" value="Rev_trsase/Diguanyl_cyclase"/>
</dbReference>
<dbReference type="SUPFAM" id="SSF54160">
    <property type="entry name" value="Chromo domain-like"/>
    <property type="match status" value="1"/>
</dbReference>
<name>A0A388LA49_CHABU</name>
<dbReference type="InterPro" id="IPR012337">
    <property type="entry name" value="RNaseH-like_sf"/>
</dbReference>
<dbReference type="GO" id="GO:0003964">
    <property type="term" value="F:RNA-directed DNA polymerase activity"/>
    <property type="evidence" value="ECO:0007669"/>
    <property type="project" value="UniProtKB-KW"/>
</dbReference>
<dbReference type="Gene3D" id="3.30.420.10">
    <property type="entry name" value="Ribonuclease H-like superfamily/Ribonuclease H"/>
    <property type="match status" value="1"/>
</dbReference>
<keyword evidence="3" id="KW-0548">Nucleotidyltransferase</keyword>
<dbReference type="EMBL" id="BFEA01000313">
    <property type="protein sequence ID" value="GBG79191.1"/>
    <property type="molecule type" value="Genomic_DNA"/>
</dbReference>
<dbReference type="FunFam" id="1.10.340.70:FF:000001">
    <property type="entry name" value="Retrovirus-related Pol polyprotein from transposon gypsy-like Protein"/>
    <property type="match status" value="1"/>
</dbReference>
<dbReference type="InterPro" id="IPR041588">
    <property type="entry name" value="Integrase_H2C2"/>
</dbReference>
<dbReference type="PROSITE" id="PS50878">
    <property type="entry name" value="RT_POL"/>
    <property type="match status" value="1"/>
</dbReference>
<dbReference type="InterPro" id="IPR000477">
    <property type="entry name" value="RT_dom"/>
</dbReference>
<keyword evidence="9" id="KW-0175">Coiled coil</keyword>
<dbReference type="PANTHER" id="PTHR37984:SF5">
    <property type="entry name" value="PROTEIN NYNRIN-LIKE"/>
    <property type="match status" value="1"/>
</dbReference>
<keyword evidence="5" id="KW-0255">Endonuclease</keyword>